<proteinExistence type="predicted"/>
<protein>
    <submittedName>
        <fullName evidence="1">Uncharacterized protein</fullName>
    </submittedName>
</protein>
<accession>A0AC61YBN3</accession>
<sequence>MAVNKLWLDDLVEEEFALIAIHCSAEVYRVVYNLNKILGISLQRQPTDVDYSYPEGLAFYELYNYYSEVEGCDYYLVSNKFKIKTNHLQSQGFLFEDETKKTVNLLPDFKNVDCFLKIEDNTGVVNIKKLLLEINKINQIVTAYEVELNQLKTIENLIFS</sequence>
<evidence type="ECO:0000313" key="2">
    <source>
        <dbReference type="Proteomes" id="UP000356253"/>
    </source>
</evidence>
<name>A0AC61YBN3_9FLAO</name>
<keyword evidence="2" id="KW-1185">Reference proteome</keyword>
<dbReference type="EMBL" id="CABVMM010000013">
    <property type="protein sequence ID" value="VVV01907.1"/>
    <property type="molecule type" value="Genomic_DNA"/>
</dbReference>
<gene>
    <name evidence="1" type="ORF">FVB9532_03201</name>
</gene>
<reference evidence="1" key="1">
    <citation type="submission" date="2019-09" db="EMBL/GenBank/DDBJ databases">
        <authorList>
            <person name="Rodrigo-Torres L."/>
            <person name="Arahal R. D."/>
            <person name="Lucena T."/>
        </authorList>
    </citation>
    <scope>NUCLEOTIDE SEQUENCE</scope>
    <source>
        <strain evidence="1">ISS653</strain>
    </source>
</reference>
<comment type="caution">
    <text evidence="1">The sequence shown here is derived from an EMBL/GenBank/DDBJ whole genome shotgun (WGS) entry which is preliminary data.</text>
</comment>
<organism evidence="1 2">
    <name type="scientific">Mesonia oceanica</name>
    <dbReference type="NCBI Taxonomy" id="2687242"/>
    <lineage>
        <taxon>Bacteria</taxon>
        <taxon>Pseudomonadati</taxon>
        <taxon>Bacteroidota</taxon>
        <taxon>Flavobacteriia</taxon>
        <taxon>Flavobacteriales</taxon>
        <taxon>Flavobacteriaceae</taxon>
        <taxon>Mesonia</taxon>
    </lineage>
</organism>
<dbReference type="Proteomes" id="UP000356253">
    <property type="component" value="Unassembled WGS sequence"/>
</dbReference>
<evidence type="ECO:0000313" key="1">
    <source>
        <dbReference type="EMBL" id="VVV01907.1"/>
    </source>
</evidence>